<evidence type="ECO:0000313" key="8">
    <source>
        <dbReference type="RefSeq" id="XP_014934460.3"/>
    </source>
</evidence>
<evidence type="ECO:0000259" key="6">
    <source>
        <dbReference type="PROSITE" id="PS50835"/>
    </source>
</evidence>
<dbReference type="AlphaFoldDB" id="A0A6J0A1Z0"/>
<dbReference type="Proteomes" id="UP001652583">
    <property type="component" value="Chromosome E2"/>
</dbReference>
<dbReference type="SUPFAM" id="SSF48726">
    <property type="entry name" value="Immunoglobulin"/>
    <property type="match status" value="4"/>
</dbReference>
<evidence type="ECO:0000256" key="1">
    <source>
        <dbReference type="ARBA" id="ARBA00023157"/>
    </source>
</evidence>
<feature type="region of interest" description="Disordered" evidence="3">
    <location>
        <begin position="466"/>
        <end position="495"/>
    </location>
</feature>
<dbReference type="GeneID" id="106980897"/>
<organism evidence="7 8">
    <name type="scientific">Acinonyx jubatus</name>
    <name type="common">Cheetah</name>
    <dbReference type="NCBI Taxonomy" id="32536"/>
    <lineage>
        <taxon>Eukaryota</taxon>
        <taxon>Metazoa</taxon>
        <taxon>Chordata</taxon>
        <taxon>Craniata</taxon>
        <taxon>Vertebrata</taxon>
        <taxon>Euteleostomi</taxon>
        <taxon>Mammalia</taxon>
        <taxon>Eutheria</taxon>
        <taxon>Laurasiatheria</taxon>
        <taxon>Carnivora</taxon>
        <taxon>Feliformia</taxon>
        <taxon>Felidae</taxon>
        <taxon>Felinae</taxon>
        <taxon>Acinonyx</taxon>
    </lineage>
</organism>
<feature type="region of interest" description="Disordered" evidence="3">
    <location>
        <begin position="556"/>
        <end position="579"/>
    </location>
</feature>
<keyword evidence="5" id="KW-0732">Signal</keyword>
<dbReference type="SMART" id="SM00409">
    <property type="entry name" value="IG"/>
    <property type="match status" value="4"/>
</dbReference>
<keyword evidence="4" id="KW-1133">Transmembrane helix</keyword>
<dbReference type="GO" id="GO:0019221">
    <property type="term" value="P:cytokine-mediated signaling pathway"/>
    <property type="evidence" value="ECO:0007669"/>
    <property type="project" value="TreeGrafter"/>
</dbReference>
<dbReference type="InterPro" id="IPR003599">
    <property type="entry name" value="Ig_sub"/>
</dbReference>
<feature type="chain" id="PRO_5045781921" evidence="5">
    <location>
        <begin position="29"/>
        <end position="579"/>
    </location>
</feature>
<feature type="compositionally biased region" description="Low complexity" evidence="3">
    <location>
        <begin position="557"/>
        <end position="566"/>
    </location>
</feature>
<evidence type="ECO:0000256" key="5">
    <source>
        <dbReference type="SAM" id="SignalP"/>
    </source>
</evidence>
<accession>A0A6J0A1Z0</accession>
<gene>
    <name evidence="8" type="primary">LOC106980897</name>
</gene>
<dbReference type="PANTHER" id="PTHR11738">
    <property type="entry name" value="MHC CLASS I NK CELL RECEPTOR"/>
    <property type="match status" value="1"/>
</dbReference>
<dbReference type="SMART" id="SM00408">
    <property type="entry name" value="IGc2"/>
    <property type="match status" value="4"/>
</dbReference>
<sequence>MGGSVRTQTLTALLCLGLCRGPWDQVQARYLPKPSIRADPSPNVTRGTPVTIWCQASLQADVYYLYKERVSEPTSMEISQESSDKASFSLGFMSPHNAGRYQCQYHSRNGWSQRSDLLPLVVTGVYDPPSLSAIPGPVVASGGNVSLSCSSPHPWQTFRLLKEGGADAPRHLELKFPREKRQALFPVGPVSTSHGGTYRCYVSPASYPYVWSLPSDPLHLQVTGAYREPTLSAQPGSLVQSGDNLTLQCHSEAGFDTFALMKDEGLTPPVRLDGQPSPNFPLSLVSITHGGQYRCYGGHNLSSTWSTPSVPLDIFITGLYRKPSLSAQPGPSVSWGENVTLQCRSEIWLDTFYLSKEGSPAPPQHIRLQDTTAPYQVNFNMSPVTSDHEGTYRCFASSSNSPYLLSHPSDPLELLVSGGSEDAPVTPWRGPNRYLYVLIGAAGAFVLLLCLLVVLLVRRRRQGKGRKPAAAATIPAPEDEGLRGSSGPAATAAQDENLYAVMKDTQAEEDRQLDSQAVVSEDSQDGTYAQINSLVSEDPQDVTYAQLNCLTLRRVTSGPASSQAEPPAEPSVYASLAIR</sequence>
<reference evidence="8" key="1">
    <citation type="submission" date="2025-08" db="UniProtKB">
        <authorList>
            <consortium name="RefSeq"/>
        </authorList>
    </citation>
    <scope>IDENTIFICATION</scope>
    <source>
        <tissue evidence="8">Blood</tissue>
    </source>
</reference>
<dbReference type="RefSeq" id="XP_014934460.3">
    <property type="nucleotide sequence ID" value="XM_015078974.3"/>
</dbReference>
<dbReference type="InterPro" id="IPR003598">
    <property type="entry name" value="Ig_sub2"/>
</dbReference>
<keyword evidence="1" id="KW-1015">Disulfide bond</keyword>
<protein>
    <submittedName>
        <fullName evidence="8">Leukocyte immunoglobulin-like receptor subfamily B member 3 isoform X1</fullName>
    </submittedName>
</protein>
<keyword evidence="2" id="KW-0393">Immunoglobulin domain</keyword>
<dbReference type="GO" id="GO:0032396">
    <property type="term" value="F:inhibitory MHC class I receptor activity"/>
    <property type="evidence" value="ECO:0007669"/>
    <property type="project" value="TreeGrafter"/>
</dbReference>
<evidence type="ECO:0000256" key="2">
    <source>
        <dbReference type="ARBA" id="ARBA00023319"/>
    </source>
</evidence>
<dbReference type="Pfam" id="PF13927">
    <property type="entry name" value="Ig_3"/>
    <property type="match status" value="1"/>
</dbReference>
<dbReference type="InterPro" id="IPR007110">
    <property type="entry name" value="Ig-like_dom"/>
</dbReference>
<dbReference type="InterPro" id="IPR036179">
    <property type="entry name" value="Ig-like_dom_sf"/>
</dbReference>
<name>A0A6J0A1Z0_ACIJB</name>
<keyword evidence="4" id="KW-0472">Membrane</keyword>
<feature type="domain" description="Ig-like" evidence="6">
    <location>
        <begin position="129"/>
        <end position="203"/>
    </location>
</feature>
<dbReference type="Pfam" id="PF13895">
    <property type="entry name" value="Ig_2"/>
    <property type="match status" value="2"/>
</dbReference>
<dbReference type="InterPro" id="IPR013783">
    <property type="entry name" value="Ig-like_fold"/>
</dbReference>
<dbReference type="GO" id="GO:0005886">
    <property type="term" value="C:plasma membrane"/>
    <property type="evidence" value="ECO:0007669"/>
    <property type="project" value="TreeGrafter"/>
</dbReference>
<dbReference type="Gene3D" id="2.60.40.10">
    <property type="entry name" value="Immunoglobulins"/>
    <property type="match status" value="4"/>
</dbReference>
<keyword evidence="7" id="KW-1185">Reference proteome</keyword>
<evidence type="ECO:0000256" key="4">
    <source>
        <dbReference type="SAM" id="Phobius"/>
    </source>
</evidence>
<evidence type="ECO:0000256" key="3">
    <source>
        <dbReference type="SAM" id="MobiDB-lite"/>
    </source>
</evidence>
<proteinExistence type="predicted"/>
<dbReference type="KEGG" id="aju:106980897"/>
<evidence type="ECO:0000313" key="7">
    <source>
        <dbReference type="Proteomes" id="UP001652583"/>
    </source>
</evidence>
<dbReference type="PANTHER" id="PTHR11738:SF88">
    <property type="entry name" value="IG-LIKE DOMAIN-CONTAINING PROTEIN"/>
    <property type="match status" value="1"/>
</dbReference>
<feature type="signal peptide" evidence="5">
    <location>
        <begin position="1"/>
        <end position="28"/>
    </location>
</feature>
<dbReference type="PROSITE" id="PS50835">
    <property type="entry name" value="IG_LIKE"/>
    <property type="match status" value="1"/>
</dbReference>
<dbReference type="InterPro" id="IPR050412">
    <property type="entry name" value="Ig-like_Receptors_ImmuneReg"/>
</dbReference>
<feature type="transmembrane region" description="Helical" evidence="4">
    <location>
        <begin position="434"/>
        <end position="457"/>
    </location>
</feature>
<dbReference type="GO" id="GO:0002764">
    <property type="term" value="P:immune response-regulating signaling pathway"/>
    <property type="evidence" value="ECO:0007669"/>
    <property type="project" value="TreeGrafter"/>
</dbReference>
<keyword evidence="4" id="KW-0812">Transmembrane</keyword>